<feature type="domain" description="Rhabdovirus nucleocapsid" evidence="13">
    <location>
        <begin position="8"/>
        <end position="410"/>
    </location>
</feature>
<name>A0A096ZGS9_9RHAB</name>
<evidence type="ECO:0000256" key="9">
    <source>
        <dbReference type="ARBA" id="ARBA00023200"/>
    </source>
</evidence>
<dbReference type="Gene3D" id="1.10.3570.10">
    <property type="entry name" value="Rhabdovirus nucleocapsid protein like domain"/>
    <property type="match status" value="1"/>
</dbReference>
<evidence type="ECO:0000256" key="2">
    <source>
        <dbReference type="ARBA" id="ARBA00004328"/>
    </source>
</evidence>
<reference evidence="14 15" key="1">
    <citation type="journal article" date="2015" name="PLoS Pathog.">
        <title>Evolution of genome size and complexity in the rhabdoviridae.</title>
        <authorList>
            <person name="Walker P.J."/>
            <person name="Firth C."/>
            <person name="Widen S.G."/>
            <person name="Blasdell K.R."/>
            <person name="Guzman H."/>
            <person name="Wood T.G."/>
            <person name="Paradkar P.N."/>
            <person name="Holmes E.C."/>
            <person name="Tesh R.B."/>
            <person name="Vasilakis N."/>
        </authorList>
    </citation>
    <scope>NUCLEOTIDE SEQUENCE [LARGE SCALE GENOMIC DNA]</scope>
    <source>
        <strain evidence="14">DPP819</strain>
    </source>
</reference>
<accession>A0A096ZGS9</accession>
<dbReference type="Gene3D" id="1.10.3610.10">
    <property type="entry name" value="Nucleoprotein"/>
    <property type="match status" value="1"/>
</dbReference>
<keyword evidence="4" id="KW-1139">Helical capsid protein</keyword>
<feature type="region of interest" description="Disordered" evidence="12">
    <location>
        <begin position="356"/>
        <end position="377"/>
    </location>
</feature>
<keyword evidence="15" id="KW-1185">Reference proteome</keyword>
<dbReference type="InterPro" id="IPR000448">
    <property type="entry name" value="Rhabdo_ncapsid"/>
</dbReference>
<keyword evidence="9" id="KW-1035">Host cytoplasm</keyword>
<dbReference type="GO" id="GO:0019013">
    <property type="term" value="C:viral nucleocapsid"/>
    <property type="evidence" value="ECO:0007669"/>
    <property type="project" value="UniProtKB-KW"/>
</dbReference>
<dbReference type="Proteomes" id="UP000154472">
    <property type="component" value="Segment"/>
</dbReference>
<organism evidence="14 15">
    <name type="scientific">Koolpinyah virus</name>
    <dbReference type="NCBI Taxonomy" id="1550518"/>
    <lineage>
        <taxon>Viruses</taxon>
        <taxon>Riboviria</taxon>
        <taxon>Orthornavirae</taxon>
        <taxon>Negarnaviricota</taxon>
        <taxon>Haploviricotina</taxon>
        <taxon>Monjiviricetes</taxon>
        <taxon>Mononegavirales</taxon>
        <taxon>Rhabdoviridae</taxon>
        <taxon>Alpharhabdovirinae</taxon>
        <taxon>Ephemerovirus</taxon>
        <taxon>Ephemerovirus koolpinyah</taxon>
    </lineage>
</organism>
<dbReference type="InterPro" id="IPR035961">
    <property type="entry name" value="Rhabdovirus_nucleoprotein-like"/>
</dbReference>
<keyword evidence="10" id="KW-0687">Ribonucleoprotein</keyword>
<dbReference type="Pfam" id="PF00945">
    <property type="entry name" value="Rhabdo_ncap"/>
    <property type="match status" value="1"/>
</dbReference>
<evidence type="ECO:0000256" key="10">
    <source>
        <dbReference type="ARBA" id="ARBA00023274"/>
    </source>
</evidence>
<dbReference type="GO" id="GO:0030430">
    <property type="term" value="C:host cell cytoplasm"/>
    <property type="evidence" value="ECO:0007669"/>
    <property type="project" value="UniProtKB-SubCell"/>
</dbReference>
<dbReference type="RefSeq" id="YP_009177193.1">
    <property type="nucleotide sequence ID" value="NC_028239.1"/>
</dbReference>
<evidence type="ECO:0000256" key="4">
    <source>
        <dbReference type="ARBA" id="ARBA00022497"/>
    </source>
</evidence>
<gene>
    <name evidence="14" type="primary">N</name>
</gene>
<evidence type="ECO:0000256" key="5">
    <source>
        <dbReference type="ARBA" id="ARBA00022561"/>
    </source>
</evidence>
<keyword evidence="6" id="KW-0946">Virion</keyword>
<feature type="compositionally biased region" description="Acidic residues" evidence="12">
    <location>
        <begin position="359"/>
        <end position="370"/>
    </location>
</feature>
<evidence type="ECO:0000259" key="13">
    <source>
        <dbReference type="Pfam" id="PF00945"/>
    </source>
</evidence>
<proteinExistence type="predicted"/>
<evidence type="ECO:0000256" key="3">
    <source>
        <dbReference type="ARBA" id="ARBA00014389"/>
    </source>
</evidence>
<keyword evidence="5" id="KW-0167">Capsid protein</keyword>
<evidence type="ECO:0000256" key="12">
    <source>
        <dbReference type="SAM" id="MobiDB-lite"/>
    </source>
</evidence>
<dbReference type="SUPFAM" id="SSF140809">
    <property type="entry name" value="Rhabdovirus nucleoprotein-like"/>
    <property type="match status" value="1"/>
</dbReference>
<dbReference type="GO" id="GO:1990904">
    <property type="term" value="C:ribonucleoprotein complex"/>
    <property type="evidence" value="ECO:0007669"/>
    <property type="project" value="UniProtKB-KW"/>
</dbReference>
<comment type="subcellular location">
    <subcellularLocation>
        <location evidence="1">Host cytoplasm</location>
    </subcellularLocation>
    <subcellularLocation>
        <location evidence="2">Virion</location>
    </subcellularLocation>
</comment>
<dbReference type="InterPro" id="IPR023331">
    <property type="entry name" value="Rhabdovirus_ncapsid_C"/>
</dbReference>
<evidence type="ECO:0000256" key="8">
    <source>
        <dbReference type="ARBA" id="ARBA00023086"/>
    </source>
</evidence>
<keyword evidence="8 14" id="KW-0543">Viral nucleoprotein</keyword>
<evidence type="ECO:0000256" key="11">
    <source>
        <dbReference type="ARBA" id="ARBA00033344"/>
    </source>
</evidence>
<keyword evidence="7" id="KW-0694">RNA-binding</keyword>
<evidence type="ECO:0000313" key="15">
    <source>
        <dbReference type="Proteomes" id="UP000154472"/>
    </source>
</evidence>
<dbReference type="OrthoDB" id="22890at10239"/>
<dbReference type="KEGG" id="vg:26122873"/>
<evidence type="ECO:0000256" key="6">
    <source>
        <dbReference type="ARBA" id="ARBA00022844"/>
    </source>
</evidence>
<dbReference type="GeneID" id="26122873"/>
<dbReference type="InterPro" id="IPR023330">
    <property type="entry name" value="Rhabdovirus_ncapsid_N"/>
</dbReference>
<evidence type="ECO:0000256" key="7">
    <source>
        <dbReference type="ARBA" id="ARBA00022884"/>
    </source>
</evidence>
<dbReference type="GO" id="GO:0019029">
    <property type="term" value="C:helical viral capsid"/>
    <property type="evidence" value="ECO:0007669"/>
    <property type="project" value="UniProtKB-KW"/>
</dbReference>
<evidence type="ECO:0000313" key="14">
    <source>
        <dbReference type="EMBL" id="AIR95558.1"/>
    </source>
</evidence>
<evidence type="ECO:0000256" key="1">
    <source>
        <dbReference type="ARBA" id="ARBA00004192"/>
    </source>
</evidence>
<sequence>MFCTITETSIRAIKPTDNVPPQYPGDYFVRSKGSKPTIRIPQSKLDLQAARELVKGGLSKGELSVKHGIRYLYLLMCDINEVMDEEWESFGVVIGKRGENCNPLSMYNIIEEDDKLIDGTKNPKATADDDKWMALAVTAMYRLGRTMNQTHRNTVITKLNAQMQGISKDAIPMIDLPSLQASWVSNQDFCKIIAGIDMFFNKHKMNDWAYLRFGSIPSRFKDCSALLSLGHICDVTGMDLTDFLDWIFVGTVAKEIVGMMKEGNEIDNAYSYTPYMMDMGLSLKSPYSSTVCPGTYTLVHMIGTLLFSDRSKHAKMISENNLSNIRINSEIIAYVKGKKGSLVKAFIKPEFKDHYKDDDTTDSESDDGDEAGSLPKSDDPMEWFAFLEYNHFDLPDVIKEHTRLESRKIQNTRAGTIGNHVVTTFN</sequence>
<dbReference type="EMBL" id="KM085029">
    <property type="protein sequence ID" value="AIR95558.1"/>
    <property type="molecule type" value="Viral_cRNA"/>
</dbReference>
<dbReference type="GO" id="GO:0003723">
    <property type="term" value="F:RNA binding"/>
    <property type="evidence" value="ECO:0007669"/>
    <property type="project" value="UniProtKB-KW"/>
</dbReference>
<protein>
    <recommendedName>
        <fullName evidence="3">Nucleoprotein</fullName>
    </recommendedName>
    <alternativeName>
        <fullName evidence="11">Nucleocapsid protein</fullName>
    </alternativeName>
</protein>